<keyword evidence="1" id="KW-0472">Membrane</keyword>
<feature type="transmembrane region" description="Helical" evidence="1">
    <location>
        <begin position="33"/>
        <end position="51"/>
    </location>
</feature>
<protein>
    <submittedName>
        <fullName evidence="3">EamA-like transporter family protein</fullName>
    </submittedName>
</protein>
<accession>A0A1J5SN76</accession>
<organism evidence="3">
    <name type="scientific">mine drainage metagenome</name>
    <dbReference type="NCBI Taxonomy" id="410659"/>
    <lineage>
        <taxon>unclassified sequences</taxon>
        <taxon>metagenomes</taxon>
        <taxon>ecological metagenomes</taxon>
    </lineage>
</organism>
<dbReference type="GO" id="GO:0016020">
    <property type="term" value="C:membrane"/>
    <property type="evidence" value="ECO:0007669"/>
    <property type="project" value="InterPro"/>
</dbReference>
<keyword evidence="1" id="KW-0812">Transmembrane</keyword>
<feature type="transmembrane region" description="Helical" evidence="1">
    <location>
        <begin position="179"/>
        <end position="197"/>
    </location>
</feature>
<evidence type="ECO:0000256" key="1">
    <source>
        <dbReference type="SAM" id="Phobius"/>
    </source>
</evidence>
<comment type="caution">
    <text evidence="3">The sequence shown here is derived from an EMBL/GenBank/DDBJ whole genome shotgun (WGS) entry which is preliminary data.</text>
</comment>
<dbReference type="SUPFAM" id="SSF103481">
    <property type="entry name" value="Multidrug resistance efflux transporter EmrE"/>
    <property type="match status" value="2"/>
</dbReference>
<dbReference type="Pfam" id="PF00892">
    <property type="entry name" value="EamA"/>
    <property type="match status" value="2"/>
</dbReference>
<sequence>MFAVLLGSLAAFSWGSADVLARGTSRALGAQGALLVMMLTGLLGLSLWLGFGEARGPGWPGGWTMLSAVLAALAMLLFYEAMKRGPVSMVSPVVGAYPAWIVAYNLLAGMPATPALLTAMAATMAGVVLVARAAPAEPDPEENPHRAATLGLAFLSSLVFAVTLQTGQLAVAADGEAPVLWWSRLLGVAVMVVVLALRRQPMRVTPSALGWAMLQGVLDSSGLVFVYAAGRGLDGALATVASSAFGVVTVLEARLLYRERIAPAQALGILAVSAGVAALAWLAARPI</sequence>
<dbReference type="InterPro" id="IPR000620">
    <property type="entry name" value="EamA_dom"/>
</dbReference>
<reference evidence="3" key="1">
    <citation type="submission" date="2016-10" db="EMBL/GenBank/DDBJ databases">
        <title>Sequence of Gallionella enrichment culture.</title>
        <authorList>
            <person name="Poehlein A."/>
            <person name="Muehling M."/>
            <person name="Daniel R."/>
        </authorList>
    </citation>
    <scope>NUCLEOTIDE SEQUENCE</scope>
</reference>
<dbReference type="AlphaFoldDB" id="A0A1J5SN76"/>
<feature type="transmembrane region" description="Helical" evidence="1">
    <location>
        <begin position="152"/>
        <end position="173"/>
    </location>
</feature>
<feature type="transmembrane region" description="Helical" evidence="1">
    <location>
        <begin position="209"/>
        <end position="230"/>
    </location>
</feature>
<feature type="transmembrane region" description="Helical" evidence="1">
    <location>
        <begin position="102"/>
        <end position="131"/>
    </location>
</feature>
<dbReference type="InterPro" id="IPR037185">
    <property type="entry name" value="EmrE-like"/>
</dbReference>
<feature type="transmembrane region" description="Helical" evidence="1">
    <location>
        <begin position="63"/>
        <end position="82"/>
    </location>
</feature>
<evidence type="ECO:0000259" key="2">
    <source>
        <dbReference type="Pfam" id="PF00892"/>
    </source>
</evidence>
<feature type="domain" description="EamA" evidence="2">
    <location>
        <begin position="2"/>
        <end position="131"/>
    </location>
</feature>
<name>A0A1J5SN76_9ZZZZ</name>
<gene>
    <name evidence="3" type="ORF">GALL_78480</name>
</gene>
<keyword evidence="1" id="KW-1133">Transmembrane helix</keyword>
<feature type="transmembrane region" description="Helical" evidence="1">
    <location>
        <begin position="236"/>
        <end position="257"/>
    </location>
</feature>
<feature type="transmembrane region" description="Helical" evidence="1">
    <location>
        <begin position="264"/>
        <end position="284"/>
    </location>
</feature>
<feature type="domain" description="EamA" evidence="2">
    <location>
        <begin position="152"/>
        <end position="279"/>
    </location>
</feature>
<evidence type="ECO:0000313" key="3">
    <source>
        <dbReference type="EMBL" id="OIR09927.1"/>
    </source>
</evidence>
<dbReference type="EMBL" id="MLJW01000024">
    <property type="protein sequence ID" value="OIR09927.1"/>
    <property type="molecule type" value="Genomic_DNA"/>
</dbReference>
<proteinExistence type="predicted"/>